<dbReference type="KEGG" id="fmr:Fuma_01535"/>
<dbReference type="EMBL" id="CP017641">
    <property type="protein sequence ID" value="APZ91937.1"/>
    <property type="molecule type" value="Genomic_DNA"/>
</dbReference>
<dbReference type="AlphaFoldDB" id="A0A1P8WD15"/>
<reference evidence="1 2" key="1">
    <citation type="journal article" date="2016" name="Front. Microbiol.">
        <title>Fuerstia marisgermanicae gen. nov., sp. nov., an Unusual Member of the Phylum Planctomycetes from the German Wadden Sea.</title>
        <authorList>
            <person name="Kohn T."/>
            <person name="Heuer A."/>
            <person name="Jogler M."/>
            <person name="Vollmers J."/>
            <person name="Boedeker C."/>
            <person name="Bunk B."/>
            <person name="Rast P."/>
            <person name="Borchert D."/>
            <person name="Glockner I."/>
            <person name="Freese H.M."/>
            <person name="Klenk H.P."/>
            <person name="Overmann J."/>
            <person name="Kaster A.K."/>
            <person name="Rohde M."/>
            <person name="Wiegand S."/>
            <person name="Jogler C."/>
        </authorList>
    </citation>
    <scope>NUCLEOTIDE SEQUENCE [LARGE SCALE GENOMIC DNA]</scope>
    <source>
        <strain evidence="1 2">NH11</strain>
    </source>
</reference>
<keyword evidence="2" id="KW-1185">Reference proteome</keyword>
<dbReference type="Proteomes" id="UP000187735">
    <property type="component" value="Chromosome"/>
</dbReference>
<evidence type="ECO:0000313" key="1">
    <source>
        <dbReference type="EMBL" id="APZ91937.1"/>
    </source>
</evidence>
<evidence type="ECO:0000313" key="2">
    <source>
        <dbReference type="Proteomes" id="UP000187735"/>
    </source>
</evidence>
<proteinExistence type="predicted"/>
<accession>A0A1P8WD15</accession>
<organism evidence="1 2">
    <name type="scientific">Fuerstiella marisgermanici</name>
    <dbReference type="NCBI Taxonomy" id="1891926"/>
    <lineage>
        <taxon>Bacteria</taxon>
        <taxon>Pseudomonadati</taxon>
        <taxon>Planctomycetota</taxon>
        <taxon>Planctomycetia</taxon>
        <taxon>Planctomycetales</taxon>
        <taxon>Planctomycetaceae</taxon>
        <taxon>Fuerstiella</taxon>
    </lineage>
</organism>
<protein>
    <submittedName>
        <fullName evidence="1">Uncharacterized protein</fullName>
    </submittedName>
</protein>
<name>A0A1P8WD15_9PLAN</name>
<gene>
    <name evidence="1" type="ORF">Fuma_01535</name>
</gene>
<sequence>MCDRTPNLEIPGDLELRHDLASAEDLEIRQKRTINKSAQSTCSRRSAHEAVKFNVTVHRAAANDIDFKNPRDPRLRVQRFGTPGMACVLWGASPLYENGGLVD</sequence>